<organism evidence="1 2">
    <name type="scientific">Halopenitus persicus</name>
    <dbReference type="NCBI Taxonomy" id="1048396"/>
    <lineage>
        <taxon>Archaea</taxon>
        <taxon>Methanobacteriati</taxon>
        <taxon>Methanobacteriota</taxon>
        <taxon>Stenosarchaea group</taxon>
        <taxon>Halobacteria</taxon>
        <taxon>Halobacteriales</taxon>
        <taxon>Haloferacaceae</taxon>
        <taxon>Halopenitus</taxon>
    </lineage>
</organism>
<proteinExistence type="predicted"/>
<sequence>MTSRCESPYGPKLDITLLDDQAQVPTYVLYPADTTDKDVETTWIRFKESDSISLWDNC</sequence>
<dbReference type="AlphaFoldDB" id="A0A1H3P986"/>
<evidence type="ECO:0000313" key="1">
    <source>
        <dbReference type="EMBL" id="SDY97631.1"/>
    </source>
</evidence>
<gene>
    <name evidence="1" type="ORF">SAMN05216564_12118</name>
</gene>
<evidence type="ECO:0000313" key="2">
    <source>
        <dbReference type="Proteomes" id="UP000199079"/>
    </source>
</evidence>
<accession>A0A1H3P986</accession>
<dbReference type="EMBL" id="FNPC01000021">
    <property type="protein sequence ID" value="SDY97631.1"/>
    <property type="molecule type" value="Genomic_DNA"/>
</dbReference>
<dbReference type="Proteomes" id="UP000199079">
    <property type="component" value="Unassembled WGS sequence"/>
</dbReference>
<name>A0A1H3P986_9EURY</name>
<protein>
    <submittedName>
        <fullName evidence="1">Uncharacterized protein</fullName>
    </submittedName>
</protein>
<reference evidence="2" key="1">
    <citation type="submission" date="2016-10" db="EMBL/GenBank/DDBJ databases">
        <authorList>
            <person name="Varghese N."/>
            <person name="Submissions S."/>
        </authorList>
    </citation>
    <scope>NUCLEOTIDE SEQUENCE [LARGE SCALE GENOMIC DNA]</scope>
    <source>
        <strain evidence="2">DC30,IBRC 10041,KCTC 4046</strain>
    </source>
</reference>
<keyword evidence="2" id="KW-1185">Reference proteome</keyword>